<dbReference type="Gene3D" id="3.40.50.2000">
    <property type="entry name" value="Glycogen Phosphorylase B"/>
    <property type="match status" value="2"/>
</dbReference>
<dbReference type="AlphaFoldDB" id="R1IVT8"/>
<keyword evidence="2" id="KW-1185">Reference proteome</keyword>
<keyword evidence="1" id="KW-0808">Transferase</keyword>
<dbReference type="Proteomes" id="UP000011223">
    <property type="component" value="Unassembled WGS sequence"/>
</dbReference>
<dbReference type="PANTHER" id="PTHR12526">
    <property type="entry name" value="GLYCOSYLTRANSFERASE"/>
    <property type="match status" value="1"/>
</dbReference>
<organism evidence="1 2">
    <name type="scientific">Grimontia indica</name>
    <dbReference type="NCBI Taxonomy" id="1056512"/>
    <lineage>
        <taxon>Bacteria</taxon>
        <taxon>Pseudomonadati</taxon>
        <taxon>Pseudomonadota</taxon>
        <taxon>Gammaproteobacteria</taxon>
        <taxon>Vibrionales</taxon>
        <taxon>Vibrionaceae</taxon>
        <taxon>Grimontia</taxon>
    </lineage>
</organism>
<name>R1IVT8_9GAMM</name>
<dbReference type="CDD" id="cd03801">
    <property type="entry name" value="GT4_PimA-like"/>
    <property type="match status" value="1"/>
</dbReference>
<dbReference type="eggNOG" id="COG0438">
    <property type="taxonomic scope" value="Bacteria"/>
</dbReference>
<dbReference type="Pfam" id="PF13692">
    <property type="entry name" value="Glyco_trans_1_4"/>
    <property type="match status" value="1"/>
</dbReference>
<dbReference type="RefSeq" id="WP_002535584.1">
    <property type="nucleotide sequence ID" value="NZ_ANFM02000003.1"/>
</dbReference>
<reference evidence="1 2" key="1">
    <citation type="journal article" date="2014" name="PLoS ONE">
        <title>Grimontia indica AK16(T), sp. nov., Isolated from a Seawater Sample Reports the Presence of Pathogenic Genes Similar to Vibrio Genus.</title>
        <authorList>
            <person name="Singh A."/>
            <person name="Vaidya B."/>
            <person name="Khatri I."/>
            <person name="Srinivas T.N."/>
            <person name="Subramanian S."/>
            <person name="Korpole S."/>
            <person name="Pinnaka A.K."/>
        </authorList>
    </citation>
    <scope>NUCLEOTIDE SEQUENCE [LARGE SCALE GENOMIC DNA]</scope>
    <source>
        <strain evidence="1 2">AK16</strain>
    </source>
</reference>
<dbReference type="SUPFAM" id="SSF53756">
    <property type="entry name" value="UDP-Glycosyltransferase/glycogen phosphorylase"/>
    <property type="match status" value="1"/>
</dbReference>
<dbReference type="EMBL" id="ANFM02000003">
    <property type="protein sequence ID" value="EOD81597.1"/>
    <property type="molecule type" value="Genomic_DNA"/>
</dbReference>
<gene>
    <name evidence="1" type="ORF">D515_02566</name>
</gene>
<evidence type="ECO:0000313" key="2">
    <source>
        <dbReference type="Proteomes" id="UP000011223"/>
    </source>
</evidence>
<protein>
    <submittedName>
        <fullName evidence="1">Glycosyl transferase, group 1</fullName>
    </submittedName>
</protein>
<dbReference type="GO" id="GO:0016757">
    <property type="term" value="F:glycosyltransferase activity"/>
    <property type="evidence" value="ECO:0007669"/>
    <property type="project" value="TreeGrafter"/>
</dbReference>
<comment type="caution">
    <text evidence="1">The sequence shown here is derived from an EMBL/GenBank/DDBJ whole genome shotgun (WGS) entry which is preliminary data.</text>
</comment>
<accession>R1IVT8</accession>
<sequence length="396" mass="44538">MESRKKILVITPRFPYPVIGGDRLRIYEICKELSKTYEITLASLCETQAEMEYVTPDDGVFCSVHRVLLPKWKSYLNCLSALPTSTPLQVAYYSSLKFAKLVKTLAKDHDLVLPHLIRTAGYAKDLDVRKVLEMTDAISMNYFRVSETKNHAGIKGLIYNVEKNRLNYYEKLVAKSFDCNVLVSKFDRDFLFQNDKALFEKSLVCSNGVDIEKLPFEFSPSKNFVVFIGNMYSAQNMDAALWFASEAMPLLREHGDYTFKVIGRIKPENERKLKSYEGVMVTGAVDDVVDHARGAIAGVCPVRLAAGVQNKILEYMALGLPTITSKTGLEGLEANSGLDILVADTPTEIVQSILLLDSDKQLAKKIAHSANHYVKEHHSWSGKLRPLNEKIKEILS</sequence>
<proteinExistence type="predicted"/>
<evidence type="ECO:0000313" key="1">
    <source>
        <dbReference type="EMBL" id="EOD81597.1"/>
    </source>
</evidence>
<dbReference type="PANTHER" id="PTHR12526:SF600">
    <property type="entry name" value="GLYCOSYL TRANSFERASE GROUP 1"/>
    <property type="match status" value="1"/>
</dbReference>